<dbReference type="PANTHER" id="PTHR35531">
    <property type="entry name" value="INNER MEMBRANE PROTEIN YBCI-RELATED"/>
    <property type="match status" value="1"/>
</dbReference>
<keyword evidence="3" id="KW-1185">Reference proteome</keyword>
<dbReference type="RefSeq" id="WP_073337904.1">
    <property type="nucleotide sequence ID" value="NZ_FQXM01000007.1"/>
</dbReference>
<feature type="transmembrane region" description="Helical" evidence="1">
    <location>
        <begin position="84"/>
        <end position="101"/>
    </location>
</feature>
<dbReference type="PANTHER" id="PTHR35531:SF1">
    <property type="entry name" value="INNER MEMBRANE PROTEIN YBCI-RELATED"/>
    <property type="match status" value="1"/>
</dbReference>
<dbReference type="AlphaFoldDB" id="A0A1M5U555"/>
<sequence length="199" mass="22752">MKGKTHIGLGTITYVSLCDKLGGFSYIGFLIVIISSLLPDIDHPKSTFNKYILPIKNKKTKKSVYLSFAIIILWYDLIKGDMPVLRVAAIALILIAFSSHRNGFTHSIFSMIVFIILAGYLEFIFKWNYIVEYISIGYGMHLVGDMLTVQGVPILYPLVKKKIKFPLTIKMNTKIGNFIEEFILILCLIYLIYYLPRKI</sequence>
<name>A0A1M5U555_9CLOT</name>
<feature type="transmembrane region" description="Helical" evidence="1">
    <location>
        <begin position="23"/>
        <end position="41"/>
    </location>
</feature>
<dbReference type="Proteomes" id="UP000184447">
    <property type="component" value="Unassembled WGS sequence"/>
</dbReference>
<dbReference type="PIRSF" id="PIRSF030780">
    <property type="entry name" value="Md_memb_hyd_prd"/>
    <property type="match status" value="1"/>
</dbReference>
<dbReference type="OrthoDB" id="5459053at2"/>
<feature type="transmembrane region" description="Helical" evidence="1">
    <location>
        <begin position="136"/>
        <end position="158"/>
    </location>
</feature>
<proteinExistence type="predicted"/>
<dbReference type="STRING" id="1121316.SAMN02745207_01589"/>
<reference evidence="2 3" key="1">
    <citation type="submission" date="2016-11" db="EMBL/GenBank/DDBJ databases">
        <authorList>
            <person name="Jaros S."/>
            <person name="Januszkiewicz K."/>
            <person name="Wedrychowicz H."/>
        </authorList>
    </citation>
    <scope>NUCLEOTIDE SEQUENCE [LARGE SCALE GENOMIC DNA]</scope>
    <source>
        <strain evidence="2 3">DSM 8605</strain>
    </source>
</reference>
<gene>
    <name evidence="2" type="ORF">SAMN02745207_01589</name>
</gene>
<keyword evidence="1" id="KW-1133">Transmembrane helix</keyword>
<organism evidence="2 3">
    <name type="scientific">Clostridium grantii DSM 8605</name>
    <dbReference type="NCBI Taxonomy" id="1121316"/>
    <lineage>
        <taxon>Bacteria</taxon>
        <taxon>Bacillati</taxon>
        <taxon>Bacillota</taxon>
        <taxon>Clostridia</taxon>
        <taxon>Eubacteriales</taxon>
        <taxon>Clostridiaceae</taxon>
        <taxon>Clostridium</taxon>
    </lineage>
</organism>
<dbReference type="Pfam" id="PF04307">
    <property type="entry name" value="YdjM"/>
    <property type="match status" value="1"/>
</dbReference>
<evidence type="ECO:0000313" key="2">
    <source>
        <dbReference type="EMBL" id="SHH58215.1"/>
    </source>
</evidence>
<dbReference type="EMBL" id="FQXM01000007">
    <property type="protein sequence ID" value="SHH58215.1"/>
    <property type="molecule type" value="Genomic_DNA"/>
</dbReference>
<accession>A0A1M5U555</accession>
<feature type="transmembrane region" description="Helical" evidence="1">
    <location>
        <begin position="108"/>
        <end position="130"/>
    </location>
</feature>
<keyword evidence="1" id="KW-0812">Transmembrane</keyword>
<protein>
    <submittedName>
        <fullName evidence="2">Inner membrane protein</fullName>
    </submittedName>
</protein>
<dbReference type="InterPro" id="IPR016956">
    <property type="entry name" value="YdjM"/>
</dbReference>
<evidence type="ECO:0000256" key="1">
    <source>
        <dbReference type="SAM" id="Phobius"/>
    </source>
</evidence>
<keyword evidence="1" id="KW-0472">Membrane</keyword>
<dbReference type="InterPro" id="IPR007404">
    <property type="entry name" value="YdjM-like"/>
</dbReference>
<feature type="transmembrane region" description="Helical" evidence="1">
    <location>
        <begin position="178"/>
        <end position="196"/>
    </location>
</feature>
<evidence type="ECO:0000313" key="3">
    <source>
        <dbReference type="Proteomes" id="UP000184447"/>
    </source>
</evidence>